<dbReference type="Proteomes" id="UP001629156">
    <property type="component" value="Unassembled WGS sequence"/>
</dbReference>
<dbReference type="EMBL" id="JBELPZ010000010">
    <property type="protein sequence ID" value="MFL9844892.1"/>
    <property type="molecule type" value="Genomic_DNA"/>
</dbReference>
<gene>
    <name evidence="2" type="ORF">ABS766_10735</name>
</gene>
<name>A0ABW8YZK3_9FLAO</name>
<organism evidence="2 3">
    <name type="scientific">Flavobacterium rhizosphaerae</name>
    <dbReference type="NCBI Taxonomy" id="3163298"/>
    <lineage>
        <taxon>Bacteria</taxon>
        <taxon>Pseudomonadati</taxon>
        <taxon>Bacteroidota</taxon>
        <taxon>Flavobacteriia</taxon>
        <taxon>Flavobacteriales</taxon>
        <taxon>Flavobacteriaceae</taxon>
        <taxon>Flavobacterium</taxon>
    </lineage>
</organism>
<evidence type="ECO:0000313" key="2">
    <source>
        <dbReference type="EMBL" id="MFL9844892.1"/>
    </source>
</evidence>
<feature type="signal peptide" evidence="1">
    <location>
        <begin position="1"/>
        <end position="22"/>
    </location>
</feature>
<accession>A0ABW8YZK3</accession>
<feature type="chain" id="PRO_5045931446" evidence="1">
    <location>
        <begin position="23"/>
        <end position="374"/>
    </location>
</feature>
<sequence>MKKLFCFLAVAGTALFTSCSNDDDSGSNKETAIVLTADAQTVTVGETFTFTVKNNLDENVTSDATIYVNNVAQSGNTFEATQVGSFTVHATKDDLTSNDITVVVAANPATSVSVAVSATEVNVGDEVTFTATTNTSVDVTEDAVFYVNDVAIEGNAFTPDASGSYSVHAVYQELTSEDVMFTATLEGTNIALLNGTEYTTDKSTLYYLGSDLEAGLSYWVANPYNQVGEGDDASYPNDVYIYFTTAQLSESLDLPTTGSYTFGDDATVNSIFNVEVYLDSNTYADDTEVATDASMNISAFEAGNTVESQTWTYDYTITLANGDVVSGNYDGQWGFYDTTTGRFAARTTNNAAVKNATQAQIAQAKAQVLAKRNK</sequence>
<proteinExistence type="predicted"/>
<dbReference type="RefSeq" id="WP_408085152.1">
    <property type="nucleotide sequence ID" value="NZ_JBELPZ010000010.1"/>
</dbReference>
<evidence type="ECO:0000256" key="1">
    <source>
        <dbReference type="SAM" id="SignalP"/>
    </source>
</evidence>
<evidence type="ECO:0000313" key="3">
    <source>
        <dbReference type="Proteomes" id="UP001629156"/>
    </source>
</evidence>
<keyword evidence="3" id="KW-1185">Reference proteome</keyword>
<dbReference type="PROSITE" id="PS51257">
    <property type="entry name" value="PROKAR_LIPOPROTEIN"/>
    <property type="match status" value="1"/>
</dbReference>
<keyword evidence="1" id="KW-0732">Signal</keyword>
<reference evidence="2 3" key="1">
    <citation type="submission" date="2024-06" db="EMBL/GenBank/DDBJ databases">
        <authorList>
            <person name="Kaempfer P."/>
            <person name="Viver T."/>
        </authorList>
    </citation>
    <scope>NUCLEOTIDE SEQUENCE [LARGE SCALE GENOMIC DNA]</scope>
    <source>
        <strain evidence="2 3">ST-119</strain>
    </source>
</reference>
<comment type="caution">
    <text evidence="2">The sequence shown here is derived from an EMBL/GenBank/DDBJ whole genome shotgun (WGS) entry which is preliminary data.</text>
</comment>
<protein>
    <submittedName>
        <fullName evidence="2">Uncharacterized protein</fullName>
    </submittedName>
</protein>